<organism evidence="3 5">
    <name type="scientific">Anaerotignum propionicum DSM 1682</name>
    <dbReference type="NCBI Taxonomy" id="991789"/>
    <lineage>
        <taxon>Bacteria</taxon>
        <taxon>Bacillati</taxon>
        <taxon>Bacillota</taxon>
        <taxon>Clostridia</taxon>
        <taxon>Lachnospirales</taxon>
        <taxon>Anaerotignaceae</taxon>
        <taxon>Anaerotignum</taxon>
    </lineage>
</organism>
<dbReference type="InterPro" id="IPR036390">
    <property type="entry name" value="WH_DNA-bd_sf"/>
</dbReference>
<evidence type="ECO:0000313" key="3">
    <source>
        <dbReference type="EMBL" id="SHE90980.1"/>
    </source>
</evidence>
<dbReference type="InterPro" id="IPR036388">
    <property type="entry name" value="WH-like_DNA-bd_sf"/>
</dbReference>
<dbReference type="InterPro" id="IPR000944">
    <property type="entry name" value="Tscrpt_reg_Rrf2"/>
</dbReference>
<dbReference type="SUPFAM" id="SSF46785">
    <property type="entry name" value="Winged helix' DNA-binding domain"/>
    <property type="match status" value="1"/>
</dbReference>
<gene>
    <name evidence="2" type="primary">cymR_2</name>
    <name evidence="2" type="ORF">CPRO_10540</name>
    <name evidence="3" type="ORF">SAMN02745151_02175</name>
</gene>
<reference evidence="3" key="3">
    <citation type="submission" date="2016-11" db="EMBL/GenBank/DDBJ databases">
        <authorList>
            <person name="Varghese N."/>
            <person name="Submissions S."/>
        </authorList>
    </citation>
    <scope>NUCLEOTIDE SEQUENCE</scope>
    <source>
        <strain evidence="3">DSM 1682</strain>
    </source>
</reference>
<dbReference type="OrthoDB" id="9808360at2"/>
<dbReference type="PANTHER" id="PTHR33221:SF5">
    <property type="entry name" value="HTH-TYPE TRANSCRIPTIONAL REGULATOR ISCR"/>
    <property type="match status" value="1"/>
</dbReference>
<keyword evidence="1" id="KW-0238">DNA-binding</keyword>
<evidence type="ECO:0000256" key="1">
    <source>
        <dbReference type="ARBA" id="ARBA00023125"/>
    </source>
</evidence>
<dbReference type="Proteomes" id="UP000068026">
    <property type="component" value="Chromosome"/>
</dbReference>
<name>A0A0X1U6U1_ANAPI</name>
<dbReference type="PROSITE" id="PS51197">
    <property type="entry name" value="HTH_RRF2_2"/>
    <property type="match status" value="1"/>
</dbReference>
<dbReference type="RefSeq" id="WP_066048636.1">
    <property type="nucleotide sequence ID" value="NZ_CP014223.1"/>
</dbReference>
<dbReference type="EMBL" id="FQUA01000010">
    <property type="protein sequence ID" value="SHE90980.1"/>
    <property type="molecule type" value="Genomic_DNA"/>
</dbReference>
<dbReference type="Gene3D" id="1.10.10.10">
    <property type="entry name" value="Winged helix-like DNA-binding domain superfamily/Winged helix DNA-binding domain"/>
    <property type="match status" value="1"/>
</dbReference>
<accession>A0A0X1U6U1</accession>
<dbReference type="GO" id="GO:0003700">
    <property type="term" value="F:DNA-binding transcription factor activity"/>
    <property type="evidence" value="ECO:0007669"/>
    <property type="project" value="TreeGrafter"/>
</dbReference>
<evidence type="ECO:0000313" key="4">
    <source>
        <dbReference type="Proteomes" id="UP000068026"/>
    </source>
</evidence>
<reference evidence="5" key="4">
    <citation type="submission" date="2016-11" db="EMBL/GenBank/DDBJ databases">
        <authorList>
            <person name="Jaros S."/>
            <person name="Januszkiewicz K."/>
            <person name="Wedrychowicz H."/>
        </authorList>
    </citation>
    <scope>NUCLEOTIDE SEQUENCE [LARGE SCALE GENOMIC DNA]</scope>
    <source>
        <strain evidence="5">DSM 1682</strain>
    </source>
</reference>
<dbReference type="KEGG" id="cpro:CPRO_10540"/>
<dbReference type="NCBIfam" id="TIGR00738">
    <property type="entry name" value="rrf2_super"/>
    <property type="match status" value="1"/>
</dbReference>
<dbReference type="Proteomes" id="UP000184204">
    <property type="component" value="Unassembled WGS sequence"/>
</dbReference>
<evidence type="ECO:0000313" key="5">
    <source>
        <dbReference type="Proteomes" id="UP000184204"/>
    </source>
</evidence>
<reference evidence="4" key="2">
    <citation type="submission" date="2016-01" db="EMBL/GenBank/DDBJ databases">
        <authorList>
            <person name="Poehlein A."/>
            <person name="Schlien K."/>
            <person name="Gottschalk G."/>
            <person name="Buckel W."/>
            <person name="Daniel R."/>
        </authorList>
    </citation>
    <scope>NUCLEOTIDE SEQUENCE [LARGE SCALE GENOMIC DNA]</scope>
    <source>
        <strain evidence="4">X2</strain>
    </source>
</reference>
<keyword evidence="4" id="KW-1185">Reference proteome</keyword>
<sequence length="145" mass="16081">MKISTKGRYGIRLMLSLAINYEKGTLSLKNIAKEQEISEKYLEQIINPLTKADLVKSFRGAQGGYTLSRSPKDISVGEILQVLEGSLSPVACVDSPTCPNSDNCVSLSLWRRMKDALDEVVDNTTLDSMAQEYLEKEAGKRKSHL</sequence>
<proteinExistence type="predicted"/>
<reference evidence="2 4" key="1">
    <citation type="journal article" date="2016" name="Genome Announc.">
        <title>Complete Genome Sequence of the Amino Acid-Fermenting Clostridium propionicum X2 (DSM 1682).</title>
        <authorList>
            <person name="Poehlein A."/>
            <person name="Schlien K."/>
            <person name="Chowdhury N.P."/>
            <person name="Gottschalk G."/>
            <person name="Buckel W."/>
            <person name="Daniel R."/>
        </authorList>
    </citation>
    <scope>NUCLEOTIDE SEQUENCE [LARGE SCALE GENOMIC DNA]</scope>
    <source>
        <strain evidence="2 4">X2</strain>
    </source>
</reference>
<dbReference type="AlphaFoldDB" id="A0A0X1U6U1"/>
<protein>
    <submittedName>
        <fullName evidence="2">HTH-type transcriptional regulator CymR</fullName>
    </submittedName>
    <submittedName>
        <fullName evidence="3">Transcriptional regulator, BadM/Rrf2 family</fullName>
    </submittedName>
</protein>
<evidence type="ECO:0000313" key="2">
    <source>
        <dbReference type="EMBL" id="AMJ40649.1"/>
    </source>
</evidence>
<dbReference type="GO" id="GO:0003677">
    <property type="term" value="F:DNA binding"/>
    <property type="evidence" value="ECO:0007669"/>
    <property type="project" value="UniProtKB-KW"/>
</dbReference>
<dbReference type="PANTHER" id="PTHR33221">
    <property type="entry name" value="WINGED HELIX-TURN-HELIX TRANSCRIPTIONAL REGULATOR, RRF2 FAMILY"/>
    <property type="match status" value="1"/>
</dbReference>
<dbReference type="Pfam" id="PF02082">
    <property type="entry name" value="Rrf2"/>
    <property type="match status" value="1"/>
</dbReference>
<dbReference type="EMBL" id="CP014223">
    <property type="protein sequence ID" value="AMJ40649.1"/>
    <property type="molecule type" value="Genomic_DNA"/>
</dbReference>
<dbReference type="GO" id="GO:0005829">
    <property type="term" value="C:cytosol"/>
    <property type="evidence" value="ECO:0007669"/>
    <property type="project" value="TreeGrafter"/>
</dbReference>